<dbReference type="InParanoid" id="G3T0X1"/>
<evidence type="ECO:0000256" key="2">
    <source>
        <dbReference type="ARBA" id="ARBA00022729"/>
    </source>
</evidence>
<dbReference type="SUPFAM" id="SSF57535">
    <property type="entry name" value="Complement control module/SCR domain"/>
    <property type="match status" value="7"/>
</dbReference>
<keyword evidence="1 6" id="KW-0768">Sushi</keyword>
<reference evidence="8" key="2">
    <citation type="submission" date="2025-08" db="UniProtKB">
        <authorList>
            <consortium name="Ensembl"/>
        </authorList>
    </citation>
    <scope>IDENTIFICATION</scope>
    <source>
        <strain evidence="8">Isolate ISIS603380</strain>
    </source>
</reference>
<dbReference type="OMA" id="VLRYRCH"/>
<keyword evidence="2" id="KW-0732">Signal</keyword>
<dbReference type="FunFam" id="2.10.70.10:FF:000055">
    <property type="entry name" value="Complement decay-accelerating factor, GPI-anchored"/>
    <property type="match status" value="1"/>
</dbReference>
<dbReference type="Gene3D" id="2.10.70.10">
    <property type="entry name" value="Complement Module, domain 1"/>
    <property type="match status" value="6"/>
</dbReference>
<dbReference type="AlphaFoldDB" id="G3T0X1"/>
<dbReference type="STRING" id="9785.ENSLAFP00000006663"/>
<dbReference type="Ensembl" id="ENSLAFT00000007944.3">
    <property type="protein sequence ID" value="ENSLAFP00000006663.3"/>
    <property type="gene ID" value="ENSLAFG00000007943.3"/>
</dbReference>
<dbReference type="CDD" id="cd00033">
    <property type="entry name" value="CCP"/>
    <property type="match status" value="7"/>
</dbReference>
<evidence type="ECO:0000259" key="7">
    <source>
        <dbReference type="PROSITE" id="PS50923"/>
    </source>
</evidence>
<dbReference type="Pfam" id="PF18453">
    <property type="entry name" value="C4bp_oligo"/>
    <property type="match status" value="1"/>
</dbReference>
<dbReference type="eggNOG" id="ENOG502SHRK">
    <property type="taxonomic scope" value="Eukaryota"/>
</dbReference>
<dbReference type="Gene3D" id="2.20.28.230">
    <property type="match status" value="1"/>
</dbReference>
<feature type="disulfide bond" evidence="6">
    <location>
        <begin position="139"/>
        <end position="182"/>
    </location>
</feature>
<protein>
    <recommendedName>
        <fullName evidence="7">Sushi domain-containing protein</fullName>
    </recommendedName>
</protein>
<feature type="domain" description="Sushi" evidence="7">
    <location>
        <begin position="262"/>
        <end position="329"/>
    </location>
</feature>
<keyword evidence="5" id="KW-0325">Glycoprotein</keyword>
<keyword evidence="9" id="KW-1185">Reference proteome</keyword>
<keyword evidence="3" id="KW-0677">Repeat</keyword>
<name>G3T0X1_LOXAF</name>
<dbReference type="GeneTree" id="ENSGT00940000154640"/>
<accession>G3T0X1</accession>
<evidence type="ECO:0000313" key="8">
    <source>
        <dbReference type="Ensembl" id="ENSLAFP00000006663.3"/>
    </source>
</evidence>
<feature type="domain" description="Sushi" evidence="7">
    <location>
        <begin position="446"/>
        <end position="504"/>
    </location>
</feature>
<evidence type="ECO:0000256" key="6">
    <source>
        <dbReference type="PROSITE-ProRule" id="PRU00302"/>
    </source>
</evidence>
<dbReference type="FunFam" id="2.10.70.10:FF:000014">
    <property type="entry name" value="Membrane cofactor protein"/>
    <property type="match status" value="2"/>
</dbReference>
<dbReference type="PANTHER" id="PTHR19325:SF551">
    <property type="entry name" value="ZONA PELLUCIDA SPERM-BINDING PROTEIN 3 RECEPTOR"/>
    <property type="match status" value="1"/>
</dbReference>
<comment type="caution">
    <text evidence="6">Lacks conserved residue(s) required for the propagation of feature annotation.</text>
</comment>
<keyword evidence="4 6" id="KW-1015">Disulfide bond</keyword>
<dbReference type="FunCoup" id="G3T0X1">
    <property type="interactions" value="22"/>
</dbReference>
<feature type="disulfide bond" evidence="6">
    <location>
        <begin position="475"/>
        <end position="502"/>
    </location>
</feature>
<sequence>IILVAALLASVLGDCGPPPNLLFASPMYEVKEENFSTGTILKYTCRPGYSKAISSQTVTCDDGGSWSYKTFCTKKRCRNPGDLPNGHVEVKTDFYFGSQIEFSCLEGYILLGSTTSFCDIQDKGVDWSDPLPLCVIANCMPPPSISNGKHNGGEEDVYTYGSSVTYSCDPHFSLLGKASISCMVENKTIGVWSPSPPTCKKITCFPPEVPNGTIISGFGPTYTYKDSIVYNCKDGFILRGNSVVHCGDDNDWHPSPPVCELNSCINLPDIPHASWETRYNYRPRKDNMYSIGTVLRYHCNAGYRPISNEPTTVMCQEDLTWTPYKGCETAKVPTKNGLGIASPSLYASSVIPDVQFNFHFSCSADHIESKMSCFINSGSSSSLTFLSHHQGCHFPPSIAHGRYKRIYFYGKTEFMYECDTGYTLVGQAKFSCSSSALSPPAPQCKALCLKPHIQNGKLLVHKEEYTEGENVIVQCNPGYRLVGSQNITCSENRSWYPEVPKCEWEVPEGCERVLAGRNLMQCLPSPQDVKMALELYKLSLEIEQLEREGQRTHSGA</sequence>
<dbReference type="InterPro" id="IPR040514">
    <property type="entry name" value="C4bp_oligo"/>
</dbReference>
<feature type="domain" description="Sushi" evidence="7">
    <location>
        <begin position="202"/>
        <end position="261"/>
    </location>
</feature>
<dbReference type="PROSITE" id="PS50923">
    <property type="entry name" value="SUSHI"/>
    <property type="match status" value="6"/>
</dbReference>
<feature type="disulfide bond" evidence="6">
    <location>
        <begin position="232"/>
        <end position="259"/>
    </location>
</feature>
<dbReference type="HOGENOM" id="CLU_020107_5_2_1"/>
<dbReference type="PANTHER" id="PTHR19325">
    <property type="entry name" value="COMPLEMENT COMPONENT-RELATED SUSHI DOMAIN-CONTAINING"/>
    <property type="match status" value="1"/>
</dbReference>
<organism evidence="8 9">
    <name type="scientific">Loxodonta africana</name>
    <name type="common">African elephant</name>
    <dbReference type="NCBI Taxonomy" id="9785"/>
    <lineage>
        <taxon>Eukaryota</taxon>
        <taxon>Metazoa</taxon>
        <taxon>Chordata</taxon>
        <taxon>Craniata</taxon>
        <taxon>Vertebrata</taxon>
        <taxon>Euteleostomi</taxon>
        <taxon>Mammalia</taxon>
        <taxon>Eutheria</taxon>
        <taxon>Afrotheria</taxon>
        <taxon>Proboscidea</taxon>
        <taxon>Elephantidae</taxon>
        <taxon>Loxodonta</taxon>
    </lineage>
</organism>
<evidence type="ECO:0000256" key="4">
    <source>
        <dbReference type="ARBA" id="ARBA00023157"/>
    </source>
</evidence>
<dbReference type="InterPro" id="IPR050350">
    <property type="entry name" value="Compl-Cell_Adhes-Reg"/>
</dbReference>
<dbReference type="Pfam" id="PF00084">
    <property type="entry name" value="Sushi"/>
    <property type="match status" value="7"/>
</dbReference>
<dbReference type="InterPro" id="IPR035976">
    <property type="entry name" value="Sushi/SCR/CCP_sf"/>
</dbReference>
<evidence type="ECO:0000256" key="5">
    <source>
        <dbReference type="ARBA" id="ARBA00023180"/>
    </source>
</evidence>
<evidence type="ECO:0000313" key="9">
    <source>
        <dbReference type="Proteomes" id="UP000007646"/>
    </source>
</evidence>
<proteinExistence type="predicted"/>
<feature type="domain" description="Sushi" evidence="7">
    <location>
        <begin position="13"/>
        <end position="74"/>
    </location>
</feature>
<dbReference type="SMART" id="SM00032">
    <property type="entry name" value="CCP"/>
    <property type="match status" value="7"/>
</dbReference>
<dbReference type="InterPro" id="IPR000436">
    <property type="entry name" value="Sushi_SCR_CCP_dom"/>
</dbReference>
<feature type="domain" description="Sushi" evidence="7">
    <location>
        <begin position="137"/>
        <end position="201"/>
    </location>
</feature>
<feature type="domain" description="Sushi" evidence="7">
    <location>
        <begin position="75"/>
        <end position="136"/>
    </location>
</feature>
<reference evidence="8" key="3">
    <citation type="submission" date="2025-09" db="UniProtKB">
        <authorList>
            <consortium name="Ensembl"/>
        </authorList>
    </citation>
    <scope>IDENTIFICATION</scope>
    <source>
        <strain evidence="8">Isolate ISIS603380</strain>
    </source>
</reference>
<dbReference type="Gene3D" id="1.20.5.3730">
    <property type="match status" value="1"/>
</dbReference>
<feature type="disulfide bond" evidence="6">
    <location>
        <begin position="45"/>
        <end position="72"/>
    </location>
</feature>
<reference evidence="8 9" key="1">
    <citation type="submission" date="2009-06" db="EMBL/GenBank/DDBJ databases">
        <title>The Genome Sequence of Loxodonta africana (African elephant).</title>
        <authorList>
            <person name="Di Palma F."/>
            <person name="Heiman D."/>
            <person name="Young S."/>
            <person name="Johnson J."/>
            <person name="Lander E.S."/>
            <person name="Lindblad-Toh K."/>
        </authorList>
    </citation>
    <scope>NUCLEOTIDE SEQUENCE [LARGE SCALE GENOMIC DNA]</scope>
    <source>
        <strain evidence="8 9">Isolate ISIS603380</strain>
    </source>
</reference>
<evidence type="ECO:0000256" key="1">
    <source>
        <dbReference type="ARBA" id="ARBA00022659"/>
    </source>
</evidence>
<evidence type="ECO:0000256" key="3">
    <source>
        <dbReference type="ARBA" id="ARBA00022737"/>
    </source>
</evidence>
<dbReference type="Proteomes" id="UP000007646">
    <property type="component" value="Unassembled WGS sequence"/>
</dbReference>